<feature type="transmembrane region" description="Helical" evidence="15">
    <location>
        <begin position="76"/>
        <end position="94"/>
    </location>
</feature>
<comment type="catalytic activity">
    <reaction evidence="10">
        <text>Fe(2+)(in) + H(+)(out) = Fe(2+)(out) + H(+)(in)</text>
        <dbReference type="Rhea" id="RHEA:29439"/>
        <dbReference type="ChEBI" id="CHEBI:15378"/>
        <dbReference type="ChEBI" id="CHEBI:29033"/>
    </reaction>
</comment>
<evidence type="ECO:0000259" key="16">
    <source>
        <dbReference type="Pfam" id="PF01545"/>
    </source>
</evidence>
<evidence type="ECO:0000256" key="11">
    <source>
        <dbReference type="ARBA" id="ARBA00047695"/>
    </source>
</evidence>
<dbReference type="SUPFAM" id="SSF160240">
    <property type="entry name" value="Cation efflux protein cytoplasmic domain-like"/>
    <property type="match status" value="1"/>
</dbReference>
<evidence type="ECO:0000256" key="9">
    <source>
        <dbReference type="ARBA" id="ARBA00023136"/>
    </source>
</evidence>
<evidence type="ECO:0000256" key="5">
    <source>
        <dbReference type="ARBA" id="ARBA00022496"/>
    </source>
</evidence>
<dbReference type="PANTHER" id="PTHR43840:SF15">
    <property type="entry name" value="MITOCHONDRIAL METAL TRANSPORTER 1-RELATED"/>
    <property type="match status" value="1"/>
</dbReference>
<dbReference type="KEGG" id="tig:THII_2355"/>
<comment type="catalytic activity">
    <reaction evidence="11">
        <text>Zn(2+)(in) + H(+)(out) = Zn(2+)(out) + H(+)(in)</text>
        <dbReference type="Rhea" id="RHEA:28839"/>
        <dbReference type="ChEBI" id="CHEBI:15378"/>
        <dbReference type="ChEBI" id="CHEBI:29105"/>
    </reaction>
</comment>
<keyword evidence="7" id="KW-0862">Zinc</keyword>
<evidence type="ECO:0000256" key="12">
    <source>
        <dbReference type="ARBA" id="ARBA00050984"/>
    </source>
</evidence>
<evidence type="ECO:0000256" key="7">
    <source>
        <dbReference type="ARBA" id="ARBA00022906"/>
    </source>
</evidence>
<keyword evidence="5" id="KW-0410">Iron transport</keyword>
<keyword evidence="5" id="KW-0408">Iron</keyword>
<dbReference type="EMBL" id="AP014633">
    <property type="protein sequence ID" value="BAP56652.1"/>
    <property type="molecule type" value="Genomic_DNA"/>
</dbReference>
<keyword evidence="7" id="KW-0406">Ion transport</keyword>
<dbReference type="InterPro" id="IPR027470">
    <property type="entry name" value="Cation_efflux_CTD"/>
</dbReference>
<dbReference type="NCBIfam" id="TIGR01297">
    <property type="entry name" value="CDF"/>
    <property type="match status" value="1"/>
</dbReference>
<gene>
    <name evidence="18" type="ORF">THII_2355</name>
</gene>
<dbReference type="Gene3D" id="1.20.1510.10">
    <property type="entry name" value="Cation efflux protein transmembrane domain"/>
    <property type="match status" value="1"/>
</dbReference>
<dbReference type="GO" id="GO:0006882">
    <property type="term" value="P:intracellular zinc ion homeostasis"/>
    <property type="evidence" value="ECO:0007669"/>
    <property type="project" value="TreeGrafter"/>
</dbReference>
<dbReference type="STRING" id="40754.THII_2355"/>
<proteinExistence type="inferred from homology"/>
<dbReference type="Pfam" id="PF16916">
    <property type="entry name" value="ZT_dimer"/>
    <property type="match status" value="1"/>
</dbReference>
<dbReference type="GO" id="GO:0005886">
    <property type="term" value="C:plasma membrane"/>
    <property type="evidence" value="ECO:0007669"/>
    <property type="project" value="UniProtKB-SubCell"/>
</dbReference>
<keyword evidence="7" id="KW-0864">Zinc transport</keyword>
<feature type="transmembrane region" description="Helical" evidence="15">
    <location>
        <begin position="114"/>
        <end position="135"/>
    </location>
</feature>
<keyword evidence="9 15" id="KW-0472">Membrane</keyword>
<evidence type="ECO:0000313" key="19">
    <source>
        <dbReference type="Proteomes" id="UP000031623"/>
    </source>
</evidence>
<feature type="domain" description="Cation efflux protein cytoplasmic" evidence="17">
    <location>
        <begin position="209"/>
        <end position="285"/>
    </location>
</feature>
<evidence type="ECO:0000256" key="4">
    <source>
        <dbReference type="ARBA" id="ARBA00022475"/>
    </source>
</evidence>
<comment type="catalytic activity">
    <reaction evidence="12">
        <text>Cd(2+)(in) + H(+)(out) = Cd(2+)(out) + H(+)(in)</text>
        <dbReference type="Rhea" id="RHEA:28739"/>
        <dbReference type="ChEBI" id="CHEBI:15378"/>
        <dbReference type="ChEBI" id="CHEBI:48775"/>
    </reaction>
</comment>
<dbReference type="InterPro" id="IPR002524">
    <property type="entry name" value="Cation_efflux"/>
</dbReference>
<evidence type="ECO:0000256" key="15">
    <source>
        <dbReference type="SAM" id="Phobius"/>
    </source>
</evidence>
<dbReference type="InterPro" id="IPR050291">
    <property type="entry name" value="CDF_Transporter"/>
</dbReference>
<protein>
    <recommendedName>
        <fullName evidence="14">Cation-efflux pump FieF</fullName>
    </recommendedName>
</protein>
<evidence type="ECO:0000256" key="3">
    <source>
        <dbReference type="ARBA" id="ARBA00022448"/>
    </source>
</evidence>
<dbReference type="InterPro" id="IPR036837">
    <property type="entry name" value="Cation_efflux_CTD_sf"/>
</dbReference>
<keyword evidence="8 15" id="KW-1133">Transmembrane helix</keyword>
<feature type="domain" description="Cation efflux protein transmembrane" evidence="16">
    <location>
        <begin position="10"/>
        <end position="203"/>
    </location>
</feature>
<feature type="transmembrane region" description="Helical" evidence="15">
    <location>
        <begin position="9"/>
        <end position="30"/>
    </location>
</feature>
<dbReference type="InterPro" id="IPR027469">
    <property type="entry name" value="Cation_efflux_TMD_sf"/>
</dbReference>
<dbReference type="PANTHER" id="PTHR43840">
    <property type="entry name" value="MITOCHONDRIAL METAL TRANSPORTER 1-RELATED"/>
    <property type="match status" value="1"/>
</dbReference>
<evidence type="ECO:0000256" key="8">
    <source>
        <dbReference type="ARBA" id="ARBA00022989"/>
    </source>
</evidence>
<comment type="subcellular location">
    <subcellularLocation>
        <location evidence="1">Cell membrane</location>
        <topology evidence="1">Multi-pass membrane protein</topology>
    </subcellularLocation>
</comment>
<dbReference type="SUPFAM" id="SSF161111">
    <property type="entry name" value="Cation efflux protein transmembrane domain-like"/>
    <property type="match status" value="1"/>
</dbReference>
<dbReference type="Gene3D" id="3.30.70.1350">
    <property type="entry name" value="Cation efflux protein, cytoplasmic domain"/>
    <property type="match status" value="1"/>
</dbReference>
<dbReference type="GO" id="GO:0015086">
    <property type="term" value="F:cadmium ion transmembrane transporter activity"/>
    <property type="evidence" value="ECO:0007669"/>
    <property type="project" value="TreeGrafter"/>
</dbReference>
<keyword evidence="4" id="KW-1003">Cell membrane</keyword>
<accession>A0A090ALF8</accession>
<dbReference type="GO" id="GO:0015093">
    <property type="term" value="F:ferrous iron transmembrane transporter activity"/>
    <property type="evidence" value="ECO:0007669"/>
    <property type="project" value="TreeGrafter"/>
</dbReference>
<evidence type="ECO:0000256" key="1">
    <source>
        <dbReference type="ARBA" id="ARBA00004651"/>
    </source>
</evidence>
<dbReference type="HOGENOM" id="CLU_013430_3_0_6"/>
<evidence type="ECO:0000256" key="6">
    <source>
        <dbReference type="ARBA" id="ARBA00022692"/>
    </source>
</evidence>
<name>A0A090ALF8_9GAMM</name>
<keyword evidence="19" id="KW-1185">Reference proteome</keyword>
<keyword evidence="6 15" id="KW-0812">Transmembrane</keyword>
<reference evidence="18 19" key="1">
    <citation type="journal article" date="2014" name="ISME J.">
        <title>Ecophysiology of Thioploca ingrica as revealed by the complete genome sequence supplemented with proteomic evidence.</title>
        <authorList>
            <person name="Kojima H."/>
            <person name="Ogura Y."/>
            <person name="Yamamoto N."/>
            <person name="Togashi T."/>
            <person name="Mori H."/>
            <person name="Watanabe T."/>
            <person name="Nemoto F."/>
            <person name="Kurokawa K."/>
            <person name="Hayashi T."/>
            <person name="Fukui M."/>
        </authorList>
    </citation>
    <scope>NUCLEOTIDE SEQUENCE [LARGE SCALE GENOMIC DNA]</scope>
</reference>
<evidence type="ECO:0000256" key="2">
    <source>
        <dbReference type="ARBA" id="ARBA00010212"/>
    </source>
</evidence>
<dbReference type="FunFam" id="3.30.70.1350:FF:000002">
    <property type="entry name" value="Ferrous-iron efflux pump FieF"/>
    <property type="match status" value="1"/>
</dbReference>
<evidence type="ECO:0000256" key="10">
    <source>
        <dbReference type="ARBA" id="ARBA00035584"/>
    </source>
</evidence>
<comment type="similarity">
    <text evidence="2">Belongs to the cation diffusion facilitator (CDF) transporter (TC 2.A.4) family. FieF subfamily.</text>
</comment>
<evidence type="ECO:0000313" key="18">
    <source>
        <dbReference type="EMBL" id="BAP56652.1"/>
    </source>
</evidence>
<feature type="transmembrane region" description="Helical" evidence="15">
    <location>
        <begin position="42"/>
        <end position="60"/>
    </location>
</feature>
<evidence type="ECO:0000256" key="14">
    <source>
        <dbReference type="ARBA" id="ARBA00072262"/>
    </source>
</evidence>
<evidence type="ECO:0000256" key="13">
    <source>
        <dbReference type="ARBA" id="ARBA00062926"/>
    </source>
</evidence>
<sequence>MIMSALNTALLSLFVGVIVLSLKWLAYWWTGSVALYSDALESFINVAAALVAFIAIWVSSQPADDNHPYGHTKAEYFSAVIEGVLVVLAALAIIREAWERLLAPVALTSIGSGILISLLASLCNAALASYLLYISKKTNSIALKADGLHVLSDVITSVGVLIGIGLAWLTQWWMLDPLLAILVAINILWMGWQLVRESVGGLMDEGLTPEKRAPLYEIIRSQMETALQVHAIKTRRAGHLTFIEFHLVVPDDMTVKVAHNICDRLEEALCQHIPEAKVMIHVEPENKTEHGGIILYQMYQQ</sequence>
<comment type="subunit">
    <text evidence="13">Homodimer. The subunits are held together in a parallel orientation through zinc binding at the interface of the cytoplasmic domains.</text>
</comment>
<feature type="transmembrane region" description="Helical" evidence="15">
    <location>
        <begin position="147"/>
        <end position="169"/>
    </location>
</feature>
<dbReference type="InterPro" id="IPR058533">
    <property type="entry name" value="Cation_efflux_TM"/>
</dbReference>
<organism evidence="18 19">
    <name type="scientific">Thioploca ingrica</name>
    <dbReference type="NCBI Taxonomy" id="40754"/>
    <lineage>
        <taxon>Bacteria</taxon>
        <taxon>Pseudomonadati</taxon>
        <taxon>Pseudomonadota</taxon>
        <taxon>Gammaproteobacteria</taxon>
        <taxon>Thiotrichales</taxon>
        <taxon>Thiotrichaceae</taxon>
        <taxon>Thioploca</taxon>
    </lineage>
</organism>
<dbReference type="AlphaFoldDB" id="A0A090ALF8"/>
<feature type="transmembrane region" description="Helical" evidence="15">
    <location>
        <begin position="175"/>
        <end position="195"/>
    </location>
</feature>
<dbReference type="FunFam" id="1.20.1510.10:FF:000001">
    <property type="entry name" value="Ferrous-iron efflux pump FieF"/>
    <property type="match status" value="1"/>
</dbReference>
<keyword evidence="3" id="KW-0813">Transport</keyword>
<dbReference type="Proteomes" id="UP000031623">
    <property type="component" value="Chromosome"/>
</dbReference>
<dbReference type="GO" id="GO:0015341">
    <property type="term" value="F:zinc efflux antiporter activity"/>
    <property type="evidence" value="ECO:0007669"/>
    <property type="project" value="TreeGrafter"/>
</dbReference>
<evidence type="ECO:0000259" key="17">
    <source>
        <dbReference type="Pfam" id="PF16916"/>
    </source>
</evidence>
<dbReference type="Pfam" id="PF01545">
    <property type="entry name" value="Cation_efflux"/>
    <property type="match status" value="1"/>
</dbReference>